<evidence type="ECO:0000256" key="6">
    <source>
        <dbReference type="ARBA" id="ARBA00022801"/>
    </source>
</evidence>
<comment type="similarity">
    <text evidence="2 9">Belongs to the CRISPR-associated endoribonuclease Cas2 protein family.</text>
</comment>
<evidence type="ECO:0000256" key="5">
    <source>
        <dbReference type="ARBA" id="ARBA00022759"/>
    </source>
</evidence>
<evidence type="ECO:0000256" key="3">
    <source>
        <dbReference type="ARBA" id="ARBA00022722"/>
    </source>
</evidence>
<dbReference type="HAMAP" id="MF_01471">
    <property type="entry name" value="Cas2"/>
    <property type="match status" value="1"/>
</dbReference>
<evidence type="ECO:0000313" key="10">
    <source>
        <dbReference type="EMBL" id="TKI70027.1"/>
    </source>
</evidence>
<dbReference type="GO" id="GO:0046872">
    <property type="term" value="F:metal ion binding"/>
    <property type="evidence" value="ECO:0007669"/>
    <property type="project" value="UniProtKB-UniRule"/>
</dbReference>
<comment type="caution">
    <text evidence="10">The sequence shown here is derived from an EMBL/GenBank/DDBJ whole genome shotgun (WGS) entry which is preliminary data.</text>
</comment>
<evidence type="ECO:0000256" key="7">
    <source>
        <dbReference type="ARBA" id="ARBA00022842"/>
    </source>
</evidence>
<dbReference type="PANTHER" id="PTHR34405">
    <property type="entry name" value="CRISPR-ASSOCIATED ENDORIBONUCLEASE CAS2"/>
    <property type="match status" value="1"/>
</dbReference>
<protein>
    <recommendedName>
        <fullName evidence="9">CRISPR-associated endoribonuclease Cas2</fullName>
        <ecNumber evidence="9">3.1.-.-</ecNumber>
    </recommendedName>
</protein>
<dbReference type="EC" id="3.1.-.-" evidence="9"/>
<keyword evidence="6 9" id="KW-0378">Hydrolase</keyword>
<dbReference type="SUPFAM" id="SSF143430">
    <property type="entry name" value="TTP0101/SSO1404-like"/>
    <property type="match status" value="1"/>
</dbReference>
<dbReference type="InterPro" id="IPR021127">
    <property type="entry name" value="CRISPR_associated_Cas2"/>
</dbReference>
<keyword evidence="4 9" id="KW-0479">Metal-binding</keyword>
<dbReference type="Pfam" id="PF09827">
    <property type="entry name" value="CRISPR_Cas2"/>
    <property type="match status" value="1"/>
</dbReference>
<sequence length="91" mass="10856">MIIVSYDISDDKLRTRFSKFLLKYGFRLQYSIFQIRNSKRILSLVSSEIKNKFEKRFGQTDSVIIFNLSEQCKITRYGYAKNDEEDLIIID</sequence>
<reference evidence="10 11" key="1">
    <citation type="submission" date="2019-04" db="EMBL/GenBank/DDBJ databases">
        <title>Sulfurimonas crateris sp. nov. a facultative anaerobic sulfur-oxidizing chemolithautotrophic bacterium isolated from a terrestrial mud vulcano.</title>
        <authorList>
            <person name="Ratnikova N.M."/>
            <person name="Slobodkin A.I."/>
            <person name="Merkel A.Y."/>
            <person name="Novikov A."/>
            <person name="Bonch-Osmolovskaya E.A."/>
            <person name="Slobodkina G.B."/>
        </authorList>
    </citation>
    <scope>NUCLEOTIDE SEQUENCE [LARGE SCALE GENOMIC DNA]</scope>
    <source>
        <strain evidence="10 11">SN118</strain>
    </source>
</reference>
<comment type="subunit">
    <text evidence="9">Homodimer, forms a heterotetramer with a Cas1 homodimer.</text>
</comment>
<gene>
    <name evidence="9 10" type="primary">cas2</name>
    <name evidence="10" type="ORF">FCU45_05315</name>
</gene>
<feature type="binding site" evidence="9">
    <location>
        <position position="7"/>
    </location>
    <ligand>
        <name>Mg(2+)</name>
        <dbReference type="ChEBI" id="CHEBI:18420"/>
        <note>catalytic</note>
    </ligand>
</feature>
<dbReference type="GO" id="GO:0016787">
    <property type="term" value="F:hydrolase activity"/>
    <property type="evidence" value="ECO:0007669"/>
    <property type="project" value="UniProtKB-KW"/>
</dbReference>
<keyword evidence="11" id="KW-1185">Reference proteome</keyword>
<organism evidence="10 11">
    <name type="scientific">Sulfurimonas crateris</name>
    <dbReference type="NCBI Taxonomy" id="2574727"/>
    <lineage>
        <taxon>Bacteria</taxon>
        <taxon>Pseudomonadati</taxon>
        <taxon>Campylobacterota</taxon>
        <taxon>Epsilonproteobacteria</taxon>
        <taxon>Campylobacterales</taxon>
        <taxon>Sulfurimonadaceae</taxon>
        <taxon>Sulfurimonas</taxon>
    </lineage>
</organism>
<evidence type="ECO:0000256" key="1">
    <source>
        <dbReference type="ARBA" id="ARBA00001946"/>
    </source>
</evidence>
<dbReference type="GO" id="GO:0004521">
    <property type="term" value="F:RNA endonuclease activity"/>
    <property type="evidence" value="ECO:0007669"/>
    <property type="project" value="InterPro"/>
</dbReference>
<name>A0A4U2Z705_9BACT</name>
<dbReference type="EMBL" id="SZPX01000003">
    <property type="protein sequence ID" value="TKI70027.1"/>
    <property type="molecule type" value="Genomic_DNA"/>
</dbReference>
<comment type="cofactor">
    <cofactor evidence="1 9">
        <name>Mg(2+)</name>
        <dbReference type="ChEBI" id="CHEBI:18420"/>
    </cofactor>
</comment>
<dbReference type="NCBIfam" id="TIGR01573">
    <property type="entry name" value="cas2"/>
    <property type="match status" value="1"/>
</dbReference>
<evidence type="ECO:0000256" key="2">
    <source>
        <dbReference type="ARBA" id="ARBA00009959"/>
    </source>
</evidence>
<evidence type="ECO:0000256" key="4">
    <source>
        <dbReference type="ARBA" id="ARBA00022723"/>
    </source>
</evidence>
<evidence type="ECO:0000313" key="11">
    <source>
        <dbReference type="Proteomes" id="UP000309561"/>
    </source>
</evidence>
<proteinExistence type="inferred from homology"/>
<keyword evidence="5 9" id="KW-0255">Endonuclease</keyword>
<keyword evidence="8 9" id="KW-0051">Antiviral defense</keyword>
<dbReference type="PANTHER" id="PTHR34405:SF3">
    <property type="entry name" value="CRISPR-ASSOCIATED ENDORIBONUCLEASE CAS2 3"/>
    <property type="match status" value="1"/>
</dbReference>
<dbReference type="Gene3D" id="3.30.70.240">
    <property type="match status" value="1"/>
</dbReference>
<dbReference type="CDD" id="cd09725">
    <property type="entry name" value="Cas2_I_II_III"/>
    <property type="match status" value="1"/>
</dbReference>
<dbReference type="AlphaFoldDB" id="A0A4U2Z705"/>
<evidence type="ECO:0000256" key="8">
    <source>
        <dbReference type="ARBA" id="ARBA00023118"/>
    </source>
</evidence>
<comment type="function">
    <text evidence="9">CRISPR (clustered regularly interspaced short palindromic repeat), is an adaptive immune system that provides protection against mobile genetic elements (viruses, transposable elements and conjugative plasmids). CRISPR clusters contain sequences complementary to antecedent mobile elements and target invading nucleic acids. CRISPR clusters are transcribed and processed into CRISPR RNA (crRNA). Functions as a ssRNA-specific endoribonuclease. Involved in the integration of spacer DNA into the CRISPR cassette.</text>
</comment>
<dbReference type="InterPro" id="IPR019199">
    <property type="entry name" value="Virulence_VapD/CRISPR_Cas2"/>
</dbReference>
<dbReference type="GO" id="GO:0051607">
    <property type="term" value="P:defense response to virus"/>
    <property type="evidence" value="ECO:0007669"/>
    <property type="project" value="UniProtKB-UniRule"/>
</dbReference>
<dbReference type="RefSeq" id="WP_137013022.1">
    <property type="nucleotide sequence ID" value="NZ_SZPX01000003.1"/>
</dbReference>
<accession>A0A4U2Z705</accession>
<evidence type="ECO:0000256" key="9">
    <source>
        <dbReference type="HAMAP-Rule" id="MF_01471"/>
    </source>
</evidence>
<dbReference type="OrthoDB" id="9798176at2"/>
<keyword evidence="7 9" id="KW-0460">Magnesium</keyword>
<dbReference type="GO" id="GO:0043571">
    <property type="term" value="P:maintenance of CRISPR repeat elements"/>
    <property type="evidence" value="ECO:0007669"/>
    <property type="project" value="UniProtKB-UniRule"/>
</dbReference>
<keyword evidence="3 9" id="KW-0540">Nuclease</keyword>
<dbReference type="Proteomes" id="UP000309561">
    <property type="component" value="Unassembled WGS sequence"/>
</dbReference>